<dbReference type="Pfam" id="PF12895">
    <property type="entry name" value="ANAPC3"/>
    <property type="match status" value="1"/>
</dbReference>
<evidence type="ECO:0000256" key="2">
    <source>
        <dbReference type="ARBA" id="ARBA00038210"/>
    </source>
</evidence>
<dbReference type="EMBL" id="LIAE01007516">
    <property type="protein sequence ID" value="PAV78804.1"/>
    <property type="molecule type" value="Genomic_DNA"/>
</dbReference>
<feature type="region of interest" description="Disordered" evidence="5">
    <location>
        <begin position="210"/>
        <end position="352"/>
    </location>
</feature>
<feature type="repeat" description="TPR" evidence="4">
    <location>
        <begin position="472"/>
        <end position="505"/>
    </location>
</feature>
<evidence type="ECO:0000256" key="5">
    <source>
        <dbReference type="SAM" id="MobiDB-lite"/>
    </source>
</evidence>
<feature type="compositionally biased region" description="Polar residues" evidence="5">
    <location>
        <begin position="335"/>
        <end position="344"/>
    </location>
</feature>
<feature type="compositionally biased region" description="Polar residues" evidence="5">
    <location>
        <begin position="283"/>
        <end position="293"/>
    </location>
</feature>
<dbReference type="GO" id="GO:0005680">
    <property type="term" value="C:anaphase-promoting complex"/>
    <property type="evidence" value="ECO:0007669"/>
    <property type="project" value="TreeGrafter"/>
</dbReference>
<dbReference type="PANTHER" id="PTHR12558">
    <property type="entry name" value="CELL DIVISION CYCLE 16,23,27"/>
    <property type="match status" value="1"/>
</dbReference>
<organism evidence="6 7">
    <name type="scientific">Diploscapter pachys</name>
    <dbReference type="NCBI Taxonomy" id="2018661"/>
    <lineage>
        <taxon>Eukaryota</taxon>
        <taxon>Metazoa</taxon>
        <taxon>Ecdysozoa</taxon>
        <taxon>Nematoda</taxon>
        <taxon>Chromadorea</taxon>
        <taxon>Rhabditida</taxon>
        <taxon>Rhabditina</taxon>
        <taxon>Rhabditomorpha</taxon>
        <taxon>Rhabditoidea</taxon>
        <taxon>Rhabditidae</taxon>
        <taxon>Diploscapter</taxon>
    </lineage>
</organism>
<sequence length="731" mass="82399">MSMRKDGLNKTQNQNQKLNLNVDDFGCSIGGESPQFAEIIKDALDYCELEDSLFLAELYHAKVDSDESLLMIADILYRMGRWTELYNLLIIQMKNHYRLRYLFAKACYELDKLDECQSALIDARSGMTVHPNLHPSLVCTKAEPFAYLLLSKVLRRAEKQADTLELLSNCIRENSFLWSAIVDFTKFGGTNVDRLMALAEEKLKTLSIGSSQETVANENNRRQSTRTPMASANLQISPQSSARKKTTPASAIVAPPVRPVAPRKSTRIIDQNAAQVKKRHISTRTSKQINPPSSALIGQKESNDNTSSTRQLRKAKPLSTHNSNPLQTAARRLSDSNYSLTSDTTLEEDENRMKGTECSSVFGEMVVFMRRLAEIEEALQQHEYTNAKNLIMTAPGILRSTVICSIQLARAEFELHKFLQARDVLQRMHRYNPHTTMGMELLSTVLWYLEDRKTLSALALKMHNDLASQTLPETWIVIANAFSLQGEHQQAISSIQRAMKLNPRLSYLYSMAGHEYIALDDLPAAEEAYKKAIVLHPRCYRAHFGLGQVQLKKEQHNLARSSLNKAHQINPYNKTVLCVLAEIEGFLRGYNKAFELLDIVLKMDPGYMAALFQRAKMMYQLGQYDDCLKDLLNLKELSPNEASVHHLLGRVYRRLNSPHLSMSHYSWANSMDPNSCNTFASDLVMGVGSESGSEIDCDDDVEDSDEAAINDDGTPSPNMAEPDLVDPNEYL</sequence>
<dbReference type="SUPFAM" id="SSF48452">
    <property type="entry name" value="TPR-like"/>
    <property type="match status" value="2"/>
</dbReference>
<evidence type="ECO:0000313" key="6">
    <source>
        <dbReference type="EMBL" id="PAV78804.1"/>
    </source>
</evidence>
<dbReference type="GO" id="GO:0031145">
    <property type="term" value="P:anaphase-promoting complex-dependent catabolic process"/>
    <property type="evidence" value="ECO:0007669"/>
    <property type="project" value="TreeGrafter"/>
</dbReference>
<dbReference type="GO" id="GO:0051301">
    <property type="term" value="P:cell division"/>
    <property type="evidence" value="ECO:0007669"/>
    <property type="project" value="TreeGrafter"/>
</dbReference>
<evidence type="ECO:0000256" key="3">
    <source>
        <dbReference type="ARBA" id="ARBA00039307"/>
    </source>
</evidence>
<feature type="compositionally biased region" description="Polar residues" evidence="5">
    <location>
        <begin position="225"/>
        <end position="241"/>
    </location>
</feature>
<feature type="repeat" description="TPR" evidence="4">
    <location>
        <begin position="540"/>
        <end position="573"/>
    </location>
</feature>
<dbReference type="PROSITE" id="PS50005">
    <property type="entry name" value="TPR"/>
    <property type="match status" value="3"/>
</dbReference>
<protein>
    <recommendedName>
        <fullName evidence="3">Cell division cycle protein 27 homolog</fullName>
    </recommendedName>
</protein>
<feature type="repeat" description="TPR" evidence="4">
    <location>
        <begin position="506"/>
        <end position="539"/>
    </location>
</feature>
<keyword evidence="1 4" id="KW-0802">TPR repeat</keyword>
<dbReference type="Pfam" id="PF13432">
    <property type="entry name" value="TPR_16"/>
    <property type="match status" value="1"/>
</dbReference>
<comment type="similarity">
    <text evidence="2">Belongs to the APC3/CDC27 family.</text>
</comment>
<dbReference type="PANTHER" id="PTHR12558:SF13">
    <property type="entry name" value="CELL DIVISION CYCLE PROTEIN 27 HOMOLOG"/>
    <property type="match status" value="1"/>
</dbReference>
<dbReference type="Proteomes" id="UP000218231">
    <property type="component" value="Unassembled WGS sequence"/>
</dbReference>
<dbReference type="InterPro" id="IPR019734">
    <property type="entry name" value="TPR_rpt"/>
</dbReference>
<dbReference type="SMART" id="SM00028">
    <property type="entry name" value="TPR"/>
    <property type="match status" value="6"/>
</dbReference>
<dbReference type="STRING" id="2018661.A0A2A2KXY0"/>
<dbReference type="AlphaFoldDB" id="A0A2A2KXY0"/>
<feature type="region of interest" description="Disordered" evidence="5">
    <location>
        <begin position="690"/>
        <end position="731"/>
    </location>
</feature>
<dbReference type="Gene3D" id="1.25.40.10">
    <property type="entry name" value="Tetratricopeptide repeat domain"/>
    <property type="match status" value="4"/>
</dbReference>
<feature type="compositionally biased region" description="Acidic residues" evidence="5">
    <location>
        <begin position="693"/>
        <end position="709"/>
    </location>
</feature>
<gene>
    <name evidence="6" type="ORF">WR25_00497</name>
</gene>
<dbReference type="Pfam" id="PF13181">
    <property type="entry name" value="TPR_8"/>
    <property type="match status" value="1"/>
</dbReference>
<name>A0A2A2KXY0_9BILA</name>
<evidence type="ECO:0000256" key="4">
    <source>
        <dbReference type="PROSITE-ProRule" id="PRU00339"/>
    </source>
</evidence>
<keyword evidence="7" id="KW-1185">Reference proteome</keyword>
<evidence type="ECO:0000313" key="7">
    <source>
        <dbReference type="Proteomes" id="UP000218231"/>
    </source>
</evidence>
<dbReference type="GO" id="GO:0007091">
    <property type="term" value="P:metaphase/anaphase transition of mitotic cell cycle"/>
    <property type="evidence" value="ECO:0007669"/>
    <property type="project" value="TreeGrafter"/>
</dbReference>
<dbReference type="GO" id="GO:0005737">
    <property type="term" value="C:cytoplasm"/>
    <property type="evidence" value="ECO:0007669"/>
    <property type="project" value="TreeGrafter"/>
</dbReference>
<accession>A0A2A2KXY0</accession>
<evidence type="ECO:0000256" key="1">
    <source>
        <dbReference type="ARBA" id="ARBA00022803"/>
    </source>
</evidence>
<dbReference type="InterPro" id="IPR011990">
    <property type="entry name" value="TPR-like_helical_dom_sf"/>
</dbReference>
<reference evidence="6 7" key="1">
    <citation type="journal article" date="2017" name="Curr. Biol.">
        <title>Genome architecture and evolution of a unichromosomal asexual nematode.</title>
        <authorList>
            <person name="Fradin H."/>
            <person name="Zegar C."/>
            <person name="Gutwein M."/>
            <person name="Lucas J."/>
            <person name="Kovtun M."/>
            <person name="Corcoran D."/>
            <person name="Baugh L.R."/>
            <person name="Kiontke K."/>
            <person name="Gunsalus K."/>
            <person name="Fitch D.H."/>
            <person name="Piano F."/>
        </authorList>
    </citation>
    <scope>NUCLEOTIDE SEQUENCE [LARGE SCALE GENOMIC DNA]</scope>
    <source>
        <strain evidence="6">PF1309</strain>
    </source>
</reference>
<dbReference type="GO" id="GO:0016567">
    <property type="term" value="P:protein ubiquitination"/>
    <property type="evidence" value="ECO:0007669"/>
    <property type="project" value="TreeGrafter"/>
</dbReference>
<dbReference type="OrthoDB" id="329563at2759"/>
<comment type="caution">
    <text evidence="6">The sequence shown here is derived from an EMBL/GenBank/DDBJ whole genome shotgun (WGS) entry which is preliminary data.</text>
</comment>
<proteinExistence type="inferred from homology"/>